<dbReference type="InterPro" id="IPR018908">
    <property type="entry name" value="TMEM234"/>
</dbReference>
<dbReference type="PANTHER" id="PTHR28668">
    <property type="entry name" value="TRANSMEMBRANE PROTEIN 234"/>
    <property type="match status" value="1"/>
</dbReference>
<proteinExistence type="predicted"/>
<keyword evidence="2" id="KW-0812">Transmembrane</keyword>
<dbReference type="AlphaFoldDB" id="A0A9Q0K1P0"/>
<protein>
    <recommendedName>
        <fullName evidence="7">Transmembrane protein 234</fullName>
    </recommendedName>
</protein>
<dbReference type="Pfam" id="PF10639">
    <property type="entry name" value="TMEM234"/>
    <property type="match status" value="1"/>
</dbReference>
<reference evidence="5" key="1">
    <citation type="journal article" date="2023" name="Plant J.">
        <title>The genome of the king protea, Protea cynaroides.</title>
        <authorList>
            <person name="Chang J."/>
            <person name="Duong T.A."/>
            <person name="Schoeman C."/>
            <person name="Ma X."/>
            <person name="Roodt D."/>
            <person name="Barker N."/>
            <person name="Li Z."/>
            <person name="Van de Peer Y."/>
            <person name="Mizrachi E."/>
        </authorList>
    </citation>
    <scope>NUCLEOTIDE SEQUENCE</scope>
    <source>
        <tissue evidence="5">Young leaves</tissue>
    </source>
</reference>
<evidence type="ECO:0000313" key="5">
    <source>
        <dbReference type="EMBL" id="KAJ4958248.1"/>
    </source>
</evidence>
<dbReference type="EMBL" id="JAMYWD010000010">
    <property type="protein sequence ID" value="KAJ4958248.1"/>
    <property type="molecule type" value="Genomic_DNA"/>
</dbReference>
<name>A0A9Q0K1P0_9MAGN</name>
<evidence type="ECO:0000256" key="1">
    <source>
        <dbReference type="ARBA" id="ARBA00004141"/>
    </source>
</evidence>
<evidence type="ECO:0008006" key="7">
    <source>
        <dbReference type="Google" id="ProtNLM"/>
    </source>
</evidence>
<evidence type="ECO:0000256" key="3">
    <source>
        <dbReference type="ARBA" id="ARBA00022989"/>
    </source>
</evidence>
<organism evidence="5 6">
    <name type="scientific">Protea cynaroides</name>
    <dbReference type="NCBI Taxonomy" id="273540"/>
    <lineage>
        <taxon>Eukaryota</taxon>
        <taxon>Viridiplantae</taxon>
        <taxon>Streptophyta</taxon>
        <taxon>Embryophyta</taxon>
        <taxon>Tracheophyta</taxon>
        <taxon>Spermatophyta</taxon>
        <taxon>Magnoliopsida</taxon>
        <taxon>Proteales</taxon>
        <taxon>Proteaceae</taxon>
        <taxon>Protea</taxon>
    </lineage>
</organism>
<evidence type="ECO:0000256" key="4">
    <source>
        <dbReference type="ARBA" id="ARBA00023136"/>
    </source>
</evidence>
<keyword evidence="6" id="KW-1185">Reference proteome</keyword>
<accession>A0A9Q0K1P0</accession>
<evidence type="ECO:0000313" key="6">
    <source>
        <dbReference type="Proteomes" id="UP001141806"/>
    </source>
</evidence>
<comment type="subcellular location">
    <subcellularLocation>
        <location evidence="1">Membrane</location>
        <topology evidence="1">Multi-pass membrane protein</topology>
    </subcellularLocation>
</comment>
<keyword evidence="4" id="KW-0472">Membrane</keyword>
<keyword evidence="3" id="KW-1133">Transmembrane helix</keyword>
<dbReference type="PANTHER" id="PTHR28668:SF1">
    <property type="entry name" value="TRANSMEMBRANE PROTEIN 234"/>
    <property type="match status" value="1"/>
</dbReference>
<sequence length="244" mass="26501">MGDVEKMIAIGLVWGVTNALMRKGALLWDRKLQSSPVKPQRLPQLHQRLLGYLNNWLDLLLVWQYSVPFLLNLSASAAFFAVLSDSPISLAVPVTNATTFAATAISAMLLAEVHQLVEGNGGTMADAYCSIPLASPWPKPLKYLDMKVQVGKLTKSGLGSNVWCSCGNQQFGQTEIKLLLSAPVTMSVDVGVVCVGVLMDSPRTQSLSHHAWTGGRLPHKIENGFQLLEVCEEIVNLGSICSNW</sequence>
<dbReference type="Proteomes" id="UP001141806">
    <property type="component" value="Unassembled WGS sequence"/>
</dbReference>
<gene>
    <name evidence="5" type="ORF">NE237_025359</name>
</gene>
<dbReference type="GO" id="GO:0016020">
    <property type="term" value="C:membrane"/>
    <property type="evidence" value="ECO:0007669"/>
    <property type="project" value="UniProtKB-SubCell"/>
</dbReference>
<comment type="caution">
    <text evidence="5">The sequence shown here is derived from an EMBL/GenBank/DDBJ whole genome shotgun (WGS) entry which is preliminary data.</text>
</comment>
<dbReference type="OrthoDB" id="43458at2759"/>
<evidence type="ECO:0000256" key="2">
    <source>
        <dbReference type="ARBA" id="ARBA00022692"/>
    </source>
</evidence>